<dbReference type="EMBL" id="ARXV01000006">
    <property type="protein sequence ID" value="KGD64886.1"/>
    <property type="molecule type" value="Genomic_DNA"/>
</dbReference>
<accession>A0A095SJP0</accession>
<dbReference type="OrthoDB" id="9156927at2"/>
<dbReference type="STRING" id="1177154.Y5S_01794"/>
<sequence length="210" mass="23524">MYRFHHSPNTLKAATGVGLIAAAVGIALFLPPHIQPNNADAKTTELKSVVVEQTNNADDARNDDLVEQQENAAQQALNQIGREEYQGELNARPAFISPMEWQVLESVAARHEEPAQELTRLANRLRFAKLREQWDKIAAQNNTQMQKTLGNQLLNDLPHRIANQEMDKGHAQALQTEILAVIVDDSEERQRRAAQEARRIGVQFEIHSAG</sequence>
<dbReference type="Proteomes" id="UP000029444">
    <property type="component" value="Unassembled WGS sequence"/>
</dbReference>
<keyword evidence="1" id="KW-0812">Transmembrane</keyword>
<comment type="caution">
    <text evidence="2">The sequence shown here is derived from an EMBL/GenBank/DDBJ whole genome shotgun (WGS) entry which is preliminary data.</text>
</comment>
<evidence type="ECO:0000313" key="3">
    <source>
        <dbReference type="Proteomes" id="UP000029444"/>
    </source>
</evidence>
<dbReference type="PATRIC" id="fig|1177154.3.peg.1831"/>
<gene>
    <name evidence="2" type="ORF">Y5S_01794</name>
</gene>
<keyword evidence="1" id="KW-1133">Transmembrane helix</keyword>
<dbReference type="RefSeq" id="WP_035232360.1">
    <property type="nucleotide sequence ID" value="NZ_ARXV01000006.1"/>
</dbReference>
<reference evidence="2 3" key="1">
    <citation type="submission" date="2012-09" db="EMBL/GenBank/DDBJ databases">
        <title>Genome Sequence of alkane-degrading Bacterium Alcanivorax sp. 19-m-6.</title>
        <authorList>
            <person name="Lai Q."/>
            <person name="Shao Z."/>
        </authorList>
    </citation>
    <scope>NUCLEOTIDE SEQUENCE [LARGE SCALE GENOMIC DNA]</scope>
    <source>
        <strain evidence="2 3">19-m-6</strain>
    </source>
</reference>
<keyword evidence="1" id="KW-0472">Membrane</keyword>
<evidence type="ECO:0000256" key="1">
    <source>
        <dbReference type="SAM" id="Phobius"/>
    </source>
</evidence>
<feature type="transmembrane region" description="Helical" evidence="1">
    <location>
        <begin position="12"/>
        <end position="30"/>
    </location>
</feature>
<evidence type="ECO:0000313" key="2">
    <source>
        <dbReference type="EMBL" id="KGD64886.1"/>
    </source>
</evidence>
<keyword evidence="3" id="KW-1185">Reference proteome</keyword>
<proteinExistence type="predicted"/>
<name>A0A095SJP0_9GAMM</name>
<organism evidence="2 3">
    <name type="scientific">Alcanivorax nanhaiticus</name>
    <dbReference type="NCBI Taxonomy" id="1177154"/>
    <lineage>
        <taxon>Bacteria</taxon>
        <taxon>Pseudomonadati</taxon>
        <taxon>Pseudomonadota</taxon>
        <taxon>Gammaproteobacteria</taxon>
        <taxon>Oceanospirillales</taxon>
        <taxon>Alcanivoracaceae</taxon>
        <taxon>Alcanivorax</taxon>
    </lineage>
</organism>
<dbReference type="AlphaFoldDB" id="A0A095SJP0"/>
<protein>
    <submittedName>
        <fullName evidence="2">Uncharacterized protein</fullName>
    </submittedName>
</protein>